<dbReference type="Proteomes" id="UP000196329">
    <property type="component" value="Unassembled WGS sequence"/>
</dbReference>
<evidence type="ECO:0000313" key="19">
    <source>
        <dbReference type="Proteomes" id="UP000462376"/>
    </source>
</evidence>
<evidence type="ECO:0000313" key="13">
    <source>
        <dbReference type="EMBL" id="OUN54252.1"/>
    </source>
</evidence>
<evidence type="ECO:0000259" key="6">
    <source>
        <dbReference type="Pfam" id="PF02837"/>
    </source>
</evidence>
<dbReference type="AlphaFoldDB" id="A0A139K1G0"/>
<evidence type="ECO:0000259" key="5">
    <source>
        <dbReference type="Pfam" id="PF02836"/>
    </source>
</evidence>
<dbReference type="Proteomes" id="UP000260844">
    <property type="component" value="Unassembled WGS sequence"/>
</dbReference>
<keyword evidence="2 9" id="KW-0378">Hydrolase</keyword>
<feature type="domain" description="Glycosyl hydrolases family 2 sugar binding" evidence="6">
    <location>
        <begin position="77"/>
        <end position="183"/>
    </location>
</feature>
<dbReference type="Proteomes" id="UP000462376">
    <property type="component" value="Unassembled WGS sequence"/>
</dbReference>
<dbReference type="PATRIC" id="fig|820.27.peg.3045"/>
<evidence type="ECO:0000313" key="14">
    <source>
        <dbReference type="EMBL" id="RGJ96068.1"/>
    </source>
</evidence>
<comment type="similarity">
    <text evidence="1">Belongs to the glycosyl hydrolase 2 family.</text>
</comment>
<dbReference type="EMBL" id="WCTL01000001">
    <property type="protein sequence ID" value="KAB4241528.1"/>
    <property type="molecule type" value="Genomic_DNA"/>
</dbReference>
<dbReference type="RefSeq" id="WP_057097400.1">
    <property type="nucleotide sequence ID" value="NZ_CP103250.1"/>
</dbReference>
<dbReference type="Pfam" id="PF00703">
    <property type="entry name" value="Glyco_hydro_2"/>
    <property type="match status" value="1"/>
</dbReference>
<proteinExistence type="inferred from homology"/>
<dbReference type="InterPro" id="IPR006103">
    <property type="entry name" value="Glyco_hydro_2_cat"/>
</dbReference>
<evidence type="ECO:0000313" key="17">
    <source>
        <dbReference type="Proteomes" id="UP000196329"/>
    </source>
</evidence>
<dbReference type="Gene3D" id="2.60.120.260">
    <property type="entry name" value="Galactose-binding domain-like"/>
    <property type="match status" value="1"/>
</dbReference>
<dbReference type="Proteomes" id="UP001218502">
    <property type="component" value="Unassembled WGS sequence"/>
</dbReference>
<dbReference type="Pfam" id="PF16355">
    <property type="entry name" value="DUF4982"/>
    <property type="match status" value="1"/>
</dbReference>
<keyword evidence="3 9" id="KW-0326">Glycosidase</keyword>
<dbReference type="EMBL" id="CZAF01000002">
    <property type="protein sequence ID" value="CUO52914.1"/>
    <property type="molecule type" value="Genomic_DNA"/>
</dbReference>
<dbReference type="InterPro" id="IPR008979">
    <property type="entry name" value="Galactose-bd-like_sf"/>
</dbReference>
<dbReference type="SUPFAM" id="SSF51445">
    <property type="entry name" value="(Trans)glycosidases"/>
    <property type="match status" value="1"/>
</dbReference>
<dbReference type="InterPro" id="IPR006101">
    <property type="entry name" value="Glyco_hydro_2"/>
</dbReference>
<dbReference type="InterPro" id="IPR006102">
    <property type="entry name" value="Ig-like_GH2"/>
</dbReference>
<evidence type="ECO:0000313" key="18">
    <source>
        <dbReference type="Proteomes" id="UP000260844"/>
    </source>
</evidence>
<dbReference type="SUPFAM" id="SSF49785">
    <property type="entry name" value="Galactose-binding domain-like"/>
    <property type="match status" value="1"/>
</dbReference>
<evidence type="ECO:0000313" key="11">
    <source>
        <dbReference type="EMBL" id="MDC1751004.1"/>
    </source>
</evidence>
<evidence type="ECO:0000313" key="12">
    <source>
        <dbReference type="EMBL" id="OKZ35804.1"/>
    </source>
</evidence>
<evidence type="ECO:0000313" key="15">
    <source>
        <dbReference type="Proteomes" id="UP000095614"/>
    </source>
</evidence>
<feature type="domain" description="Glycoside hydrolase family 2 catalytic" evidence="5">
    <location>
        <begin position="311"/>
        <end position="614"/>
    </location>
</feature>
<reference evidence="17" key="3">
    <citation type="submission" date="2017-04" db="EMBL/GenBank/DDBJ databases">
        <title>Function of individual gut microbiota members based on whole genome sequencing of pure cultures obtained from chicken caecum.</title>
        <authorList>
            <person name="Medvecky M."/>
            <person name="Cejkova D."/>
            <person name="Polansky O."/>
            <person name="Karasova D."/>
            <person name="Kubasova T."/>
            <person name="Cizek A."/>
            <person name="Rychlik I."/>
        </authorList>
    </citation>
    <scope>NUCLEOTIDE SEQUENCE [LARGE SCALE GENOMIC DNA]</scope>
    <source>
        <strain evidence="17">An67</strain>
    </source>
</reference>
<evidence type="ECO:0000256" key="3">
    <source>
        <dbReference type="ARBA" id="ARBA00023295"/>
    </source>
</evidence>
<gene>
    <name evidence="9" type="primary">lacZ_4</name>
    <name evidence="13" type="ORF">B5G17_11650</name>
    <name evidence="12" type="ORF">BHV79_05735</name>
    <name evidence="14" type="ORF">DXD40_05060</name>
    <name evidence="9" type="ORF">ERS852462_00708</name>
    <name evidence="10" type="ORF">GAP47_02610</name>
    <name evidence="11" type="ORF">POY80_00915</name>
</gene>
<dbReference type="EMBL" id="JAQNQY010000001">
    <property type="protein sequence ID" value="MDC1751004.1"/>
    <property type="molecule type" value="Genomic_DNA"/>
</dbReference>
<evidence type="ECO:0000256" key="2">
    <source>
        <dbReference type="ARBA" id="ARBA00022801"/>
    </source>
</evidence>
<protein>
    <submittedName>
        <fullName evidence="9">Beta-galactosidase</fullName>
        <ecNumber evidence="9">3.2.1.23</ecNumber>
    </submittedName>
    <submittedName>
        <fullName evidence="12">Beta-glycosidase</fullName>
    </submittedName>
    <submittedName>
        <fullName evidence="10">DUF4982 domain-containing protein</fullName>
    </submittedName>
    <submittedName>
        <fullName evidence="13">Glycoside hydrolase family 2</fullName>
    </submittedName>
    <submittedName>
        <fullName evidence="11">Malectin domain-containing carbohydrate-binding protein</fullName>
    </submittedName>
</protein>
<dbReference type="Proteomes" id="UP000186549">
    <property type="component" value="Unassembled WGS sequence"/>
</dbReference>
<dbReference type="GO" id="GO:0004565">
    <property type="term" value="F:beta-galactosidase activity"/>
    <property type="evidence" value="ECO:0007669"/>
    <property type="project" value="UniProtKB-EC"/>
</dbReference>
<evidence type="ECO:0000259" key="4">
    <source>
        <dbReference type="Pfam" id="PF00703"/>
    </source>
</evidence>
<dbReference type="Gene3D" id="2.60.40.10">
    <property type="entry name" value="Immunoglobulins"/>
    <property type="match status" value="2"/>
</dbReference>
<reference evidence="13" key="4">
    <citation type="journal article" date="2018" name="BMC Genomics">
        <title>Whole genome sequencing and function prediction of 133 gut anaerobes isolated from chicken caecum in pure cultures.</title>
        <authorList>
            <person name="Medvecky M."/>
            <person name="Cejkova D."/>
            <person name="Polansky O."/>
            <person name="Karasova D."/>
            <person name="Kubasova T."/>
            <person name="Cizek A."/>
            <person name="Rychlik I."/>
        </authorList>
    </citation>
    <scope>NUCLEOTIDE SEQUENCE</scope>
    <source>
        <strain evidence="13">An67</strain>
    </source>
</reference>
<evidence type="ECO:0000259" key="7">
    <source>
        <dbReference type="Pfam" id="PF11721"/>
    </source>
</evidence>
<dbReference type="InterPro" id="IPR032311">
    <property type="entry name" value="DUF4982"/>
</dbReference>
<evidence type="ECO:0000313" key="10">
    <source>
        <dbReference type="EMBL" id="KAB4241528.1"/>
    </source>
</evidence>
<feature type="domain" description="Glycoside hydrolase family 2 immunoglobulin-like beta-sandwich" evidence="4">
    <location>
        <begin position="198"/>
        <end position="304"/>
    </location>
</feature>
<dbReference type="InterPro" id="IPR017853">
    <property type="entry name" value="GH"/>
</dbReference>
<dbReference type="GO" id="GO:0005975">
    <property type="term" value="P:carbohydrate metabolic process"/>
    <property type="evidence" value="ECO:0007669"/>
    <property type="project" value="InterPro"/>
</dbReference>
<evidence type="ECO:0000259" key="8">
    <source>
        <dbReference type="Pfam" id="PF16355"/>
    </source>
</evidence>
<dbReference type="EMBL" id="MNQU01000156">
    <property type="protein sequence ID" value="OKZ35804.1"/>
    <property type="molecule type" value="Genomic_DNA"/>
</dbReference>
<dbReference type="Gene3D" id="3.20.20.80">
    <property type="entry name" value="Glycosidases"/>
    <property type="match status" value="1"/>
</dbReference>
<feature type="domain" description="Malectin" evidence="7">
    <location>
        <begin position="721"/>
        <end position="869"/>
    </location>
</feature>
<accession>A0A139K1G0</accession>
<dbReference type="Pfam" id="PF02836">
    <property type="entry name" value="Glyco_hydro_2_C"/>
    <property type="match status" value="1"/>
</dbReference>
<dbReference type="Pfam" id="PF11721">
    <property type="entry name" value="Malectin"/>
    <property type="match status" value="1"/>
</dbReference>
<dbReference type="PANTHER" id="PTHR42732">
    <property type="entry name" value="BETA-GALACTOSIDASE"/>
    <property type="match status" value="1"/>
</dbReference>
<name>A0A139K1G0_BACUN</name>
<reference evidence="10 19" key="6">
    <citation type="journal article" date="2019" name="Nat. Med.">
        <title>A library of human gut bacterial isolates paired with longitudinal multiomics data enables mechanistic microbiome research.</title>
        <authorList>
            <person name="Poyet M."/>
            <person name="Groussin M."/>
            <person name="Gibbons S.M."/>
            <person name="Avila-Pacheco J."/>
            <person name="Jiang X."/>
            <person name="Kearney S.M."/>
            <person name="Perrotta A.R."/>
            <person name="Berdy B."/>
            <person name="Zhao S."/>
            <person name="Lieberman T.D."/>
            <person name="Swanson P.K."/>
            <person name="Smith M."/>
            <person name="Roesemann S."/>
            <person name="Alexander J.E."/>
            <person name="Rich S.A."/>
            <person name="Livny J."/>
            <person name="Vlamakis H."/>
            <person name="Clish C."/>
            <person name="Bullock K."/>
            <person name="Deik A."/>
            <person name="Scott J."/>
            <person name="Pierce K.A."/>
            <person name="Xavier R.J."/>
            <person name="Alm E.J."/>
        </authorList>
    </citation>
    <scope>NUCLEOTIDE SEQUENCE [LARGE SCALE GENOMIC DNA]</scope>
    <source>
        <strain evidence="10 19">BIOML-A5</strain>
    </source>
</reference>
<reference evidence="9 15" key="1">
    <citation type="submission" date="2015-09" db="EMBL/GenBank/DDBJ databases">
        <authorList>
            <consortium name="Pathogen Informatics"/>
        </authorList>
    </citation>
    <scope>NUCLEOTIDE SEQUENCE [LARGE SCALE GENOMIC DNA]</scope>
    <source>
        <strain evidence="9 15">2789STDY5834847</strain>
    </source>
</reference>
<organism evidence="9 15">
    <name type="scientific">Bacteroides uniformis</name>
    <dbReference type="NCBI Taxonomy" id="820"/>
    <lineage>
        <taxon>Bacteria</taxon>
        <taxon>Pseudomonadati</taxon>
        <taxon>Bacteroidota</taxon>
        <taxon>Bacteroidia</taxon>
        <taxon>Bacteroidales</taxon>
        <taxon>Bacteroidaceae</taxon>
        <taxon>Bacteroides</taxon>
    </lineage>
</organism>
<reference evidence="14 18" key="5">
    <citation type="submission" date="2018-08" db="EMBL/GenBank/DDBJ databases">
        <title>A genome reference for cultivated species of the human gut microbiota.</title>
        <authorList>
            <person name="Zou Y."/>
            <person name="Xue W."/>
            <person name="Luo G."/>
        </authorList>
    </citation>
    <scope>NUCLEOTIDE SEQUENCE [LARGE SCALE GENOMIC DNA]</scope>
    <source>
        <strain evidence="14 18">TM04-30</strain>
    </source>
</reference>
<dbReference type="InterPro" id="IPR036156">
    <property type="entry name" value="Beta-gal/glucu_dom_sf"/>
</dbReference>
<dbReference type="InterPro" id="IPR021720">
    <property type="entry name" value="Malectin_dom"/>
</dbReference>
<sequence>MRIFKHIHKPVCWTIATIIIFSILAPSSLYAQREIQTINDSWKFRKGECTAALDSTFKDDEWEDIHLPHTWNTDAYTEKDYYRGTGWYRRQIILPQDWIGKQVFLKLDAASKATCIYINGKKVGEHTGGYTASTLNITPFLSFNSPNMLVIRVDNARMDIPPISGDFTFFGGIYRDAWLIAVPSQHFNLTNHGSDGIFITTPRVSEQQATLSIHGEIKNDAREKAALELVHSIYHPDGTLLQTQKQFIQLKAGETRNFDSNISPILQPLLWTPETPYLYRVETTLFNCKTKSIVDQSNHHTGFRWFHFESNKGFYLNGKPYKLRGICRHQDQKPIGVALTDEMHRRDMKLMKEMGANFIRISHYPQDDAIIEMCDKLGMLAWEEIPVIDIVPDTPGYGDNCERSLREMIRQHYNHPSIIIWGYMNEILLVTQRKYKTENELKPVIERTLALANRLEQVLKEEDSTRISAMAFHGSNSYNETGLSEITDIIGWNLYQGWYGGDVTGFEKFLAEQHRNYPTHPMIVSEYGAGSDKRLHSLNPRAFDFSIEYQQKFLEHYLPILENTPYVCGGTHWNFIDFSSALRDESMPRINNKGLAYSDRTPKDVFYYYKAAWRKDIPVLHIASRDWIYRTGIQQGDSSVLLPVKIYTNLPEVELSIDGKSLGRQQVDNYTAIFKAPFSSKEPLLLVQGNYQGTTVQDGIKVHFTPIPTNLNSTGLKDLELAVNVGSQCFYTSDESRLTWLPDQPYTKGSWGYIGGKELSTQTEIRRTADGPLFQTLRNGIEGYRFDVPRGVYEVELLFTDIFLQNEGIAYQLGREGEQKSRENTFGISVNGKMLEEKLSPCKESGYCQAMRKKYIITNDTDHIDIRFHPASGTCFLNGIKLRNIH</sequence>
<dbReference type="EC" id="3.2.1.23" evidence="9"/>
<dbReference type="PRINTS" id="PR00132">
    <property type="entry name" value="GLHYDRLASE2"/>
</dbReference>
<dbReference type="EMBL" id="NFHS01000005">
    <property type="protein sequence ID" value="OUN54252.1"/>
    <property type="molecule type" value="Genomic_DNA"/>
</dbReference>
<dbReference type="OrthoDB" id="9801077at2"/>
<dbReference type="InterPro" id="IPR051913">
    <property type="entry name" value="GH2_Domain-Containing"/>
</dbReference>
<evidence type="ECO:0000313" key="9">
    <source>
        <dbReference type="EMBL" id="CUO52914.1"/>
    </source>
</evidence>
<feature type="domain" description="DUF4982" evidence="8">
    <location>
        <begin position="642"/>
        <end position="679"/>
    </location>
</feature>
<evidence type="ECO:0000313" key="16">
    <source>
        <dbReference type="Proteomes" id="UP000186549"/>
    </source>
</evidence>
<dbReference type="InterPro" id="IPR006104">
    <property type="entry name" value="Glyco_hydro_2_N"/>
</dbReference>
<dbReference type="InterPro" id="IPR013783">
    <property type="entry name" value="Ig-like_fold"/>
</dbReference>
<reference evidence="12 16" key="2">
    <citation type="journal article" date="2016" name="Nat. Biotechnol.">
        <title>Measurement of bacterial replication rates in microbial communities.</title>
        <authorList>
            <person name="Brown C.T."/>
            <person name="Olm M.R."/>
            <person name="Thomas B.C."/>
            <person name="Banfield J.F."/>
        </authorList>
    </citation>
    <scope>NUCLEOTIDE SEQUENCE [LARGE SCALE GENOMIC DNA]</scope>
    <source>
        <strain evidence="12">45_41</strain>
    </source>
</reference>
<dbReference type="Proteomes" id="UP000095614">
    <property type="component" value="Unassembled WGS sequence"/>
</dbReference>
<evidence type="ECO:0000256" key="1">
    <source>
        <dbReference type="ARBA" id="ARBA00007401"/>
    </source>
</evidence>
<dbReference type="EMBL" id="QSPV01000003">
    <property type="protein sequence ID" value="RGJ96068.1"/>
    <property type="molecule type" value="Genomic_DNA"/>
</dbReference>
<reference evidence="11" key="7">
    <citation type="submission" date="2022-10" db="EMBL/GenBank/DDBJ databases">
        <title>Human gut microbiome strain richness.</title>
        <authorList>
            <person name="Chen-Liaw A."/>
        </authorList>
    </citation>
    <scope>NUCLEOTIDE SEQUENCE</scope>
    <source>
        <strain evidence="11">A1_m1001262Bd0_191120</strain>
    </source>
</reference>
<dbReference type="Gene3D" id="2.60.120.430">
    <property type="entry name" value="Galactose-binding lectin"/>
    <property type="match status" value="1"/>
</dbReference>
<dbReference type="SUPFAM" id="SSF49303">
    <property type="entry name" value="beta-Galactosidase/glucuronidase domain"/>
    <property type="match status" value="1"/>
</dbReference>
<dbReference type="PANTHER" id="PTHR42732:SF1">
    <property type="entry name" value="BETA-MANNOSIDASE"/>
    <property type="match status" value="1"/>
</dbReference>
<dbReference type="Pfam" id="PF02837">
    <property type="entry name" value="Glyco_hydro_2_N"/>
    <property type="match status" value="1"/>
</dbReference>